<proteinExistence type="predicted"/>
<organism evidence="1 2">
    <name type="scientific">Candidatus Nitrosocosmicus franklandianus</name>
    <dbReference type="NCBI Taxonomy" id="1798806"/>
    <lineage>
        <taxon>Archaea</taxon>
        <taxon>Nitrososphaerota</taxon>
        <taxon>Nitrososphaeria</taxon>
        <taxon>Nitrososphaerales</taxon>
        <taxon>Nitrososphaeraceae</taxon>
        <taxon>Candidatus Nitrosocosmicus</taxon>
    </lineage>
</organism>
<protein>
    <submittedName>
        <fullName evidence="1">Uncharacterized protein</fullName>
    </submittedName>
</protein>
<evidence type="ECO:0000313" key="2">
    <source>
        <dbReference type="Proteomes" id="UP000294299"/>
    </source>
</evidence>
<gene>
    <name evidence="1" type="ORF">NFRAN_0810</name>
</gene>
<name>A0A484I8J9_9ARCH</name>
<dbReference type="OrthoDB" id="7605at2157"/>
<sequence length="101" mass="11611">MIDHSSCDPRVKAYKNGKTFDQCRTEARALVTKLINESVTSTNAVTTATNDNKEITWNQILEIANHDEIVYKLILKYFRQMGYDIGNYKRPRVVKLDSGNK</sequence>
<keyword evidence="2" id="KW-1185">Reference proteome</keyword>
<dbReference type="EMBL" id="LR216287">
    <property type="protein sequence ID" value="VFJ13132.1"/>
    <property type="molecule type" value="Genomic_DNA"/>
</dbReference>
<dbReference type="Proteomes" id="UP000294299">
    <property type="component" value="Chromosome NFRAN"/>
</dbReference>
<dbReference type="RefSeq" id="WP_197731106.1">
    <property type="nucleotide sequence ID" value="NZ_LR216287.1"/>
</dbReference>
<accession>A0A484I8J9</accession>
<evidence type="ECO:0000313" key="1">
    <source>
        <dbReference type="EMBL" id="VFJ13132.1"/>
    </source>
</evidence>
<dbReference type="AlphaFoldDB" id="A0A484I8J9"/>
<dbReference type="GeneID" id="39420296"/>
<reference evidence="1 2" key="1">
    <citation type="submission" date="2019-02" db="EMBL/GenBank/DDBJ databases">
        <authorList>
            <person name="Lehtovirta-Morley E L."/>
        </authorList>
    </citation>
    <scope>NUCLEOTIDE SEQUENCE [LARGE SCALE GENOMIC DNA]</scope>
    <source>
        <strain evidence="1">NFRAN1</strain>
    </source>
</reference>
<dbReference type="KEGG" id="nfn:NFRAN_0810"/>